<gene>
    <name evidence="1" type="ordered locus">BP951000_1218</name>
</gene>
<sequence>MVIRKEIKNITNITDRKKLKNDLIGIFLEEEPGDGNKEKASKYEYIVEKSNDHEIYLKRPAPLNKGMDFVIYTSNYNFAKNGSRARRNPSHKDILEDLLLKKSESNSEYKKLISKIDNIFLCKEEANNDNNINLKIGIPVDLLLKIIKWLFIEQDVTYWNYSGRKKLKEEIDKI</sequence>
<name>D8IDI4_BRAP9</name>
<evidence type="ECO:0000313" key="2">
    <source>
        <dbReference type="Proteomes" id="UP000000332"/>
    </source>
</evidence>
<dbReference type="RefSeq" id="WP_013244158.1">
    <property type="nucleotide sequence ID" value="NC_014330.1"/>
</dbReference>
<organism evidence="1 2">
    <name type="scientific">Brachyspira pilosicoli (strain ATCC BAA-1826 / 95/1000)</name>
    <dbReference type="NCBI Taxonomy" id="759914"/>
    <lineage>
        <taxon>Bacteria</taxon>
        <taxon>Pseudomonadati</taxon>
        <taxon>Spirochaetota</taxon>
        <taxon>Spirochaetia</taxon>
        <taxon>Brachyspirales</taxon>
        <taxon>Brachyspiraceae</taxon>
        <taxon>Brachyspira</taxon>
    </lineage>
</organism>
<dbReference type="HOGENOM" id="CLU_1501332_0_0_12"/>
<dbReference type="eggNOG" id="COG0338">
    <property type="taxonomic scope" value="Bacteria"/>
</dbReference>
<dbReference type="EMBL" id="CP002025">
    <property type="protein sequence ID" value="ADK31207.1"/>
    <property type="molecule type" value="Genomic_DNA"/>
</dbReference>
<dbReference type="GeneID" id="56439783"/>
<dbReference type="AlphaFoldDB" id="D8IDI4"/>
<protein>
    <recommendedName>
        <fullName evidence="3">DNA adenine methylase</fullName>
    </recommendedName>
</protein>
<dbReference type="KEGG" id="bpo:BP951000_1218"/>
<proteinExistence type="predicted"/>
<dbReference type="STRING" id="759914.BP951000_1218"/>
<dbReference type="InParanoid" id="D8IDI4"/>
<dbReference type="Proteomes" id="UP000000332">
    <property type="component" value="Chromosome"/>
</dbReference>
<evidence type="ECO:0008006" key="3">
    <source>
        <dbReference type="Google" id="ProtNLM"/>
    </source>
</evidence>
<evidence type="ECO:0000313" key="1">
    <source>
        <dbReference type="EMBL" id="ADK31207.1"/>
    </source>
</evidence>
<keyword evidence="2" id="KW-1185">Reference proteome</keyword>
<accession>D8IDI4</accession>
<reference evidence="1 2" key="1">
    <citation type="journal article" date="2010" name="PLoS ONE">
        <title>The complete genome sequence of the pathogenic intestinal spirochete Brachyspira pilosicoli and comparison with other Brachyspira genomes.</title>
        <authorList>
            <person name="Wanchanthuek P."/>
            <person name="Bellgard M.I."/>
            <person name="La T."/>
            <person name="Ryan K."/>
            <person name="Moolhuijzen P."/>
            <person name="Chapman B."/>
            <person name="Black M."/>
            <person name="Schibeci D."/>
            <person name="Hunter A."/>
            <person name="Barrero R."/>
            <person name="Phillips N.D."/>
            <person name="Hampson D.J."/>
        </authorList>
    </citation>
    <scope>NUCLEOTIDE SEQUENCE [LARGE SCALE GENOMIC DNA]</scope>
    <source>
        <strain evidence="2">ATCC BAA-1826 / 95/1000</strain>
    </source>
</reference>